<dbReference type="PANTHER" id="PTHR33540">
    <property type="entry name" value="TRNA THREONYLCARBAMOYLADENOSINE BIOSYNTHESIS PROTEIN TSAE"/>
    <property type="match status" value="1"/>
</dbReference>
<sequence>MTIRERPRFEPGEYPNLIATPVVELDLDGEPATLTLGRVLGGALRQRGEGFLGLVGDLGAGKTTLIKGLAEGMDIAPDAVSSPTYALVQEYGSEAELVHMDLYRLEHYDDLESLAYWDYIDRPETLVCVEWLDRIPHAWPGQGVIVELERRGEGRQARLYASEAYAALAKHVGSQRYDIT</sequence>
<evidence type="ECO:0000256" key="9">
    <source>
        <dbReference type="ARBA" id="ARBA00022842"/>
    </source>
</evidence>
<keyword evidence="8" id="KW-0067">ATP-binding</keyword>
<comment type="similarity">
    <text evidence="2">Belongs to the TsaE family.</text>
</comment>
<evidence type="ECO:0000256" key="8">
    <source>
        <dbReference type="ARBA" id="ARBA00022840"/>
    </source>
</evidence>
<evidence type="ECO:0000313" key="11">
    <source>
        <dbReference type="EMBL" id="TXD36437.1"/>
    </source>
</evidence>
<dbReference type="AlphaFoldDB" id="A0A5C6XCE7"/>
<dbReference type="GO" id="GO:0002949">
    <property type="term" value="P:tRNA threonylcarbamoyladenosine modification"/>
    <property type="evidence" value="ECO:0007669"/>
    <property type="project" value="InterPro"/>
</dbReference>
<dbReference type="Gene3D" id="3.40.50.300">
    <property type="entry name" value="P-loop containing nucleotide triphosphate hydrolases"/>
    <property type="match status" value="1"/>
</dbReference>
<dbReference type="InterPro" id="IPR003442">
    <property type="entry name" value="T6A_TsaE"/>
</dbReference>
<keyword evidence="6" id="KW-0479">Metal-binding</keyword>
<dbReference type="Proteomes" id="UP000321046">
    <property type="component" value="Unassembled WGS sequence"/>
</dbReference>
<dbReference type="GO" id="GO:0005524">
    <property type="term" value="F:ATP binding"/>
    <property type="evidence" value="ECO:0007669"/>
    <property type="project" value="UniProtKB-KW"/>
</dbReference>
<keyword evidence="9" id="KW-0460">Magnesium</keyword>
<dbReference type="SUPFAM" id="SSF52540">
    <property type="entry name" value="P-loop containing nucleoside triphosphate hydrolases"/>
    <property type="match status" value="1"/>
</dbReference>
<evidence type="ECO:0000256" key="3">
    <source>
        <dbReference type="ARBA" id="ARBA00019010"/>
    </source>
</evidence>
<dbReference type="NCBIfam" id="TIGR00150">
    <property type="entry name" value="T6A_YjeE"/>
    <property type="match status" value="1"/>
</dbReference>
<organism evidence="11 12">
    <name type="scientific">Lujinxingia vulgaris</name>
    <dbReference type="NCBI Taxonomy" id="2600176"/>
    <lineage>
        <taxon>Bacteria</taxon>
        <taxon>Deltaproteobacteria</taxon>
        <taxon>Bradymonadales</taxon>
        <taxon>Lujinxingiaceae</taxon>
        <taxon>Lujinxingia</taxon>
    </lineage>
</organism>
<keyword evidence="4" id="KW-0963">Cytoplasm</keyword>
<accession>A0A5C6XCE7</accession>
<dbReference type="PANTHER" id="PTHR33540:SF2">
    <property type="entry name" value="TRNA THREONYLCARBAMOYLADENOSINE BIOSYNTHESIS PROTEIN TSAE"/>
    <property type="match status" value="1"/>
</dbReference>
<evidence type="ECO:0000256" key="7">
    <source>
        <dbReference type="ARBA" id="ARBA00022741"/>
    </source>
</evidence>
<keyword evidence="5" id="KW-0819">tRNA processing</keyword>
<evidence type="ECO:0000256" key="6">
    <source>
        <dbReference type="ARBA" id="ARBA00022723"/>
    </source>
</evidence>
<evidence type="ECO:0000256" key="4">
    <source>
        <dbReference type="ARBA" id="ARBA00022490"/>
    </source>
</evidence>
<evidence type="ECO:0000256" key="10">
    <source>
        <dbReference type="ARBA" id="ARBA00032441"/>
    </source>
</evidence>
<dbReference type="OrthoDB" id="9799110at2"/>
<dbReference type="GO" id="GO:0016740">
    <property type="term" value="F:transferase activity"/>
    <property type="evidence" value="ECO:0007669"/>
    <property type="project" value="UniProtKB-KW"/>
</dbReference>
<comment type="caution">
    <text evidence="11">The sequence shown here is derived from an EMBL/GenBank/DDBJ whole genome shotgun (WGS) entry which is preliminary data.</text>
</comment>
<gene>
    <name evidence="11" type="primary">tsaE</name>
    <name evidence="11" type="ORF">FRC96_10180</name>
</gene>
<evidence type="ECO:0000256" key="1">
    <source>
        <dbReference type="ARBA" id="ARBA00004496"/>
    </source>
</evidence>
<name>A0A5C6XCE7_9DELT</name>
<dbReference type="InterPro" id="IPR027417">
    <property type="entry name" value="P-loop_NTPase"/>
</dbReference>
<dbReference type="GO" id="GO:0005737">
    <property type="term" value="C:cytoplasm"/>
    <property type="evidence" value="ECO:0007669"/>
    <property type="project" value="UniProtKB-SubCell"/>
</dbReference>
<dbReference type="GO" id="GO:0046872">
    <property type="term" value="F:metal ion binding"/>
    <property type="evidence" value="ECO:0007669"/>
    <property type="project" value="UniProtKB-KW"/>
</dbReference>
<comment type="subcellular location">
    <subcellularLocation>
        <location evidence="1">Cytoplasm</location>
    </subcellularLocation>
</comment>
<reference evidence="11 12" key="1">
    <citation type="submission" date="2019-08" db="EMBL/GenBank/DDBJ databases">
        <title>Bradymonadales sp. TMQ2.</title>
        <authorList>
            <person name="Liang Q."/>
        </authorList>
    </citation>
    <scope>NUCLEOTIDE SEQUENCE [LARGE SCALE GENOMIC DNA]</scope>
    <source>
        <strain evidence="11 12">TMQ2</strain>
    </source>
</reference>
<evidence type="ECO:0000256" key="5">
    <source>
        <dbReference type="ARBA" id="ARBA00022694"/>
    </source>
</evidence>
<evidence type="ECO:0000313" key="12">
    <source>
        <dbReference type="Proteomes" id="UP000321046"/>
    </source>
</evidence>
<dbReference type="RefSeq" id="WP_146974387.1">
    <property type="nucleotide sequence ID" value="NZ_VOSL01000044.1"/>
</dbReference>
<proteinExistence type="inferred from homology"/>
<keyword evidence="7" id="KW-0547">Nucleotide-binding</keyword>
<dbReference type="Pfam" id="PF02367">
    <property type="entry name" value="TsaE"/>
    <property type="match status" value="1"/>
</dbReference>
<keyword evidence="11" id="KW-0808">Transferase</keyword>
<protein>
    <recommendedName>
        <fullName evidence="3">tRNA threonylcarbamoyladenosine biosynthesis protein TsaE</fullName>
    </recommendedName>
    <alternativeName>
        <fullName evidence="10">t(6)A37 threonylcarbamoyladenosine biosynthesis protein TsaE</fullName>
    </alternativeName>
</protein>
<dbReference type="EMBL" id="VOSL01000044">
    <property type="protein sequence ID" value="TXD36437.1"/>
    <property type="molecule type" value="Genomic_DNA"/>
</dbReference>
<evidence type="ECO:0000256" key="2">
    <source>
        <dbReference type="ARBA" id="ARBA00007599"/>
    </source>
</evidence>